<dbReference type="PANTHER" id="PTHR21311:SF0">
    <property type="entry name" value="CONSERVED OLIGOMERIC GOLGI COMPLEX SUBUNIT 8"/>
    <property type="match status" value="1"/>
</dbReference>
<dbReference type="STRING" id="1344416.A0A139AH84"/>
<evidence type="ECO:0000256" key="9">
    <source>
        <dbReference type="SAM" id="MobiDB-lite"/>
    </source>
</evidence>
<evidence type="ECO:0000256" key="3">
    <source>
        <dbReference type="ARBA" id="ARBA00020983"/>
    </source>
</evidence>
<evidence type="ECO:0000313" key="11">
    <source>
        <dbReference type="Proteomes" id="UP000070544"/>
    </source>
</evidence>
<dbReference type="GO" id="GO:0000139">
    <property type="term" value="C:Golgi membrane"/>
    <property type="evidence" value="ECO:0007669"/>
    <property type="project" value="UniProtKB-SubCell"/>
</dbReference>
<feature type="region of interest" description="Disordered" evidence="9">
    <location>
        <begin position="1"/>
        <end position="74"/>
    </location>
</feature>
<evidence type="ECO:0000256" key="5">
    <source>
        <dbReference type="ARBA" id="ARBA00022927"/>
    </source>
</evidence>
<sequence>MAHYPHSLSAADLHSISDSNPDQVFHNPRSNHGKSDLSRRRKSRDLDALQLSTNVSDPVGVAGSGDGDAKTTPRPFSVNQALVSLLLETPSPYNTVSGAGDGVGLSKELLAQEEYAVFLEHLLSTPLSSLPSEPMNLAARHAQISAQLADLTHEHFPAILSAHDSVISVSSGLDHMERFLDEFPAALDGVSSSISDFLSQATAIAARRDRVALVLDHLPTLTDLLEAPQLLQTLARNGHYDEALDLQQHIERIRMRAPDSTVVKVVAEEVSSLSRSTLLHLLAQLRQPTPLATSIRLVGHLRRAAILPDHALRVSWLASRWGRFVERVNTEAGGTLARHPTDEAAAAEFVRKYVDIAREEILDAIAQYRAIFPETSTNAPIGGAQPATISSILPTFVLIFTSHHRSHLLHYLPRISDLAQLASLHAHASYLGLSLARLGADVRTPTGSVWENRVGEVVEHHFREGARSISEALEKAGPDGLMPRPGGGDGLPLPIALLNLCLSIYNQLRHIAFVALVPRLALALTAAVAEVAWALLQCGEKLHMGDSPHEVGARDAYRATAKELAGVVIPKVVEGFEKGVFGSVAAGKGVAGVVDTKAVMIVLDKAITVHVSEGRS</sequence>
<keyword evidence="5" id="KW-0653">Protein transport</keyword>
<evidence type="ECO:0000256" key="4">
    <source>
        <dbReference type="ARBA" id="ARBA00022448"/>
    </source>
</evidence>
<keyword evidence="7" id="KW-0472">Membrane</keyword>
<organism evidence="10 11">
    <name type="scientific">Gonapodya prolifera (strain JEL478)</name>
    <name type="common">Monoblepharis prolifera</name>
    <dbReference type="NCBI Taxonomy" id="1344416"/>
    <lineage>
        <taxon>Eukaryota</taxon>
        <taxon>Fungi</taxon>
        <taxon>Fungi incertae sedis</taxon>
        <taxon>Chytridiomycota</taxon>
        <taxon>Chytridiomycota incertae sedis</taxon>
        <taxon>Monoblepharidomycetes</taxon>
        <taxon>Monoblepharidales</taxon>
        <taxon>Gonapodyaceae</taxon>
        <taxon>Gonapodya</taxon>
    </lineage>
</organism>
<evidence type="ECO:0000256" key="7">
    <source>
        <dbReference type="ARBA" id="ARBA00023136"/>
    </source>
</evidence>
<dbReference type="GO" id="GO:0006891">
    <property type="term" value="P:intra-Golgi vesicle-mediated transport"/>
    <property type="evidence" value="ECO:0007669"/>
    <property type="project" value="TreeGrafter"/>
</dbReference>
<dbReference type="GO" id="GO:0015031">
    <property type="term" value="P:protein transport"/>
    <property type="evidence" value="ECO:0007669"/>
    <property type="project" value="UniProtKB-KW"/>
</dbReference>
<dbReference type="OrthoDB" id="1661054at2759"/>
<reference evidence="10 11" key="1">
    <citation type="journal article" date="2015" name="Genome Biol. Evol.">
        <title>Phylogenomic analyses indicate that early fungi evolved digesting cell walls of algal ancestors of land plants.</title>
        <authorList>
            <person name="Chang Y."/>
            <person name="Wang S."/>
            <person name="Sekimoto S."/>
            <person name="Aerts A.L."/>
            <person name="Choi C."/>
            <person name="Clum A."/>
            <person name="LaButti K.M."/>
            <person name="Lindquist E.A."/>
            <person name="Yee Ngan C."/>
            <person name="Ohm R.A."/>
            <person name="Salamov A.A."/>
            <person name="Grigoriev I.V."/>
            <person name="Spatafora J.W."/>
            <person name="Berbee M.L."/>
        </authorList>
    </citation>
    <scope>NUCLEOTIDE SEQUENCE [LARGE SCALE GENOMIC DNA]</scope>
    <source>
        <strain evidence="10 11">JEL478</strain>
    </source>
</reference>
<proteinExistence type="inferred from homology"/>
<dbReference type="AlphaFoldDB" id="A0A139AH84"/>
<comment type="subcellular location">
    <subcellularLocation>
        <location evidence="1">Golgi apparatus membrane</location>
        <topology evidence="1">Peripheral membrane protein</topology>
    </subcellularLocation>
</comment>
<dbReference type="EMBL" id="KQ965756">
    <property type="protein sequence ID" value="KXS16147.1"/>
    <property type="molecule type" value="Genomic_DNA"/>
</dbReference>
<name>A0A139AH84_GONPJ</name>
<dbReference type="GO" id="GO:0017119">
    <property type="term" value="C:Golgi transport complex"/>
    <property type="evidence" value="ECO:0007669"/>
    <property type="project" value="InterPro"/>
</dbReference>
<comment type="similarity">
    <text evidence="2">Belongs to the COG8 family.</text>
</comment>
<evidence type="ECO:0000256" key="6">
    <source>
        <dbReference type="ARBA" id="ARBA00023034"/>
    </source>
</evidence>
<dbReference type="Proteomes" id="UP000070544">
    <property type="component" value="Unassembled WGS sequence"/>
</dbReference>
<keyword evidence="6" id="KW-0333">Golgi apparatus</keyword>
<dbReference type="InterPro" id="IPR007255">
    <property type="entry name" value="COG8"/>
</dbReference>
<gene>
    <name evidence="10" type="ORF">M427DRAFT_301893</name>
</gene>
<protein>
    <recommendedName>
        <fullName evidence="3">Conserved oligomeric Golgi complex subunit 8</fullName>
    </recommendedName>
    <alternativeName>
        <fullName evidence="8">Component of oligomeric Golgi complex 8</fullName>
    </alternativeName>
</protein>
<evidence type="ECO:0000256" key="8">
    <source>
        <dbReference type="ARBA" id="ARBA00031347"/>
    </source>
</evidence>
<evidence type="ECO:0000313" key="10">
    <source>
        <dbReference type="EMBL" id="KXS16147.1"/>
    </source>
</evidence>
<keyword evidence="11" id="KW-1185">Reference proteome</keyword>
<dbReference type="PANTHER" id="PTHR21311">
    <property type="entry name" value="CONSERVED OLIGOMERIC GOLGI COMPLEX COMPONENT 8"/>
    <property type="match status" value="1"/>
</dbReference>
<evidence type="ECO:0000256" key="1">
    <source>
        <dbReference type="ARBA" id="ARBA00004395"/>
    </source>
</evidence>
<accession>A0A139AH84</accession>
<evidence type="ECO:0000256" key="2">
    <source>
        <dbReference type="ARBA" id="ARBA00006419"/>
    </source>
</evidence>
<dbReference type="Pfam" id="PF04124">
    <property type="entry name" value="Dor1"/>
    <property type="match status" value="1"/>
</dbReference>
<keyword evidence="4" id="KW-0813">Transport</keyword>